<keyword evidence="2" id="KW-0378">Hydrolase</keyword>
<dbReference type="AlphaFoldDB" id="A0A2Y9BLF4"/>
<dbReference type="OrthoDB" id="9761531at2"/>
<dbReference type="PANTHER" id="PTHR42951:SF22">
    <property type="entry name" value="METALLO BETA-LACTAMASE SUPERFAMILY LIPOPROTEIN"/>
    <property type="match status" value="1"/>
</dbReference>
<evidence type="ECO:0000313" key="3">
    <source>
        <dbReference type="Proteomes" id="UP000245845"/>
    </source>
</evidence>
<accession>A0A2Y9BLF4</accession>
<dbReference type="PANTHER" id="PTHR42951">
    <property type="entry name" value="METALLO-BETA-LACTAMASE DOMAIN-CONTAINING"/>
    <property type="match status" value="1"/>
</dbReference>
<sequence length="282" mass="32090">MIDYYKPEKIDGQLTAIRSRSGEIMYLIEGTERAFLIDTCLGIRGLKKLIKTLTEKPLSVILTHGHVDHAMGAPEFDTVYMNHKDKEVCRQHSPLQERRGYIAASIGGEEPWLLDDDNFVPPMPPDYHELKDGAVFELGGISLEVFELAGHTKGTMVVLIPEKRILITGDACNTATFLFDENSLPVEAYRENLLRLQQKLEGRFDRVFMMHHQMEASKDLLKNVTEVCSDIMEGNADDEAFPFMGNTYYIAKKADKQFIRADKREGNIIYNKQKIFKEGLGK</sequence>
<evidence type="ECO:0000313" key="2">
    <source>
        <dbReference type="EMBL" id="PWJ21564.1"/>
    </source>
</evidence>
<evidence type="ECO:0000259" key="1">
    <source>
        <dbReference type="SMART" id="SM00849"/>
    </source>
</evidence>
<dbReference type="InterPro" id="IPR001279">
    <property type="entry name" value="Metallo-B-lactamas"/>
</dbReference>
<dbReference type="RefSeq" id="WP_109733602.1">
    <property type="nucleotide sequence ID" value="NZ_BAAACK010000002.1"/>
</dbReference>
<comment type="caution">
    <text evidence="2">The sequence shown here is derived from an EMBL/GenBank/DDBJ whole genome shotgun (WGS) entry which is preliminary data.</text>
</comment>
<dbReference type="SMART" id="SM00849">
    <property type="entry name" value="Lactamase_B"/>
    <property type="match status" value="1"/>
</dbReference>
<dbReference type="InterPro" id="IPR050855">
    <property type="entry name" value="NDM-1-like"/>
</dbReference>
<dbReference type="Gene3D" id="3.60.15.10">
    <property type="entry name" value="Ribonuclease Z/Hydroxyacylglutathione hydrolase-like"/>
    <property type="match status" value="1"/>
</dbReference>
<protein>
    <submittedName>
        <fullName evidence="2">Glyoxylase-like metal-dependent hydrolase (Beta-lactamase superfamily II)</fullName>
    </submittedName>
</protein>
<name>A0A2Y9BLF4_9FIRM</name>
<feature type="domain" description="Metallo-beta-lactamase" evidence="1">
    <location>
        <begin position="22"/>
        <end position="211"/>
    </location>
</feature>
<keyword evidence="3" id="KW-1185">Reference proteome</keyword>
<dbReference type="SUPFAM" id="SSF56281">
    <property type="entry name" value="Metallo-hydrolase/oxidoreductase"/>
    <property type="match status" value="1"/>
</dbReference>
<gene>
    <name evidence="2" type="ORF">A8806_11954</name>
</gene>
<dbReference type="GO" id="GO:0016787">
    <property type="term" value="F:hydrolase activity"/>
    <property type="evidence" value="ECO:0007669"/>
    <property type="project" value="UniProtKB-KW"/>
</dbReference>
<dbReference type="EMBL" id="QGDL01000019">
    <property type="protein sequence ID" value="PWJ21564.1"/>
    <property type="molecule type" value="Genomic_DNA"/>
</dbReference>
<dbReference type="InterPro" id="IPR036866">
    <property type="entry name" value="RibonucZ/Hydroxyglut_hydro"/>
</dbReference>
<reference evidence="2 3" key="1">
    <citation type="submission" date="2018-05" db="EMBL/GenBank/DDBJ databases">
        <title>The Hungate 1000. A catalogue of reference genomes from the rumen microbiome.</title>
        <authorList>
            <person name="Kelly W."/>
        </authorList>
    </citation>
    <scope>NUCLEOTIDE SEQUENCE [LARGE SCALE GENOMIC DNA]</scope>
    <source>
        <strain evidence="2 3">NLAE-zl-C242</strain>
    </source>
</reference>
<organism evidence="2 3">
    <name type="scientific">Faecalicatena orotica</name>
    <dbReference type="NCBI Taxonomy" id="1544"/>
    <lineage>
        <taxon>Bacteria</taxon>
        <taxon>Bacillati</taxon>
        <taxon>Bacillota</taxon>
        <taxon>Clostridia</taxon>
        <taxon>Lachnospirales</taxon>
        <taxon>Lachnospiraceae</taxon>
        <taxon>Faecalicatena</taxon>
    </lineage>
</organism>
<dbReference type="Proteomes" id="UP000245845">
    <property type="component" value="Unassembled WGS sequence"/>
</dbReference>
<dbReference type="Pfam" id="PF00753">
    <property type="entry name" value="Lactamase_B"/>
    <property type="match status" value="1"/>
</dbReference>
<proteinExistence type="predicted"/>